<organism evidence="11 12">
    <name type="scientific">Branchiostoma floridae</name>
    <name type="common">Florida lancelet</name>
    <name type="synonym">Amphioxus</name>
    <dbReference type="NCBI Taxonomy" id="7739"/>
    <lineage>
        <taxon>Eukaryota</taxon>
        <taxon>Metazoa</taxon>
        <taxon>Chordata</taxon>
        <taxon>Cephalochordata</taxon>
        <taxon>Leptocardii</taxon>
        <taxon>Amphioxiformes</taxon>
        <taxon>Branchiostomatidae</taxon>
        <taxon>Branchiostoma</taxon>
    </lineage>
</organism>
<evidence type="ECO:0000313" key="11">
    <source>
        <dbReference type="Proteomes" id="UP000001554"/>
    </source>
</evidence>
<keyword evidence="4 8" id="KW-0297">G-protein coupled receptor</keyword>
<comment type="subcellular location">
    <subcellularLocation>
        <location evidence="1">Membrane</location>
        <topology evidence="1">Multi-pass membrane protein</topology>
    </subcellularLocation>
</comment>
<reference evidence="12" key="2">
    <citation type="submission" date="2025-08" db="UniProtKB">
        <authorList>
            <consortium name="RefSeq"/>
        </authorList>
    </citation>
    <scope>IDENTIFICATION</scope>
    <source>
        <strain evidence="12">S238N-H82</strain>
        <tissue evidence="12">Testes</tissue>
    </source>
</reference>
<accession>A0A9J7LZK3</accession>
<dbReference type="InterPro" id="IPR000276">
    <property type="entry name" value="GPCR_Rhodpsn"/>
</dbReference>
<evidence type="ECO:0000256" key="3">
    <source>
        <dbReference type="ARBA" id="ARBA00022989"/>
    </source>
</evidence>
<evidence type="ECO:0000313" key="12">
    <source>
        <dbReference type="RefSeq" id="XP_035691350.1"/>
    </source>
</evidence>
<dbReference type="KEGG" id="bfo:118426192"/>
<gene>
    <name evidence="12" type="primary">LOC118426192</name>
</gene>
<feature type="transmembrane region" description="Helical" evidence="9">
    <location>
        <begin position="48"/>
        <end position="71"/>
    </location>
</feature>
<keyword evidence="6 8" id="KW-0675">Receptor</keyword>
<dbReference type="OMA" id="WLNINYP"/>
<keyword evidence="2 8" id="KW-0812">Transmembrane</keyword>
<evidence type="ECO:0000256" key="2">
    <source>
        <dbReference type="ARBA" id="ARBA00022692"/>
    </source>
</evidence>
<protein>
    <submittedName>
        <fullName evidence="12">5-hydroxytryptamine receptor-like</fullName>
    </submittedName>
</protein>
<dbReference type="RefSeq" id="XP_035691350.1">
    <property type="nucleotide sequence ID" value="XM_035835457.1"/>
</dbReference>
<dbReference type="GO" id="GO:0004930">
    <property type="term" value="F:G protein-coupled receptor activity"/>
    <property type="evidence" value="ECO:0007669"/>
    <property type="project" value="UniProtKB-KW"/>
</dbReference>
<proteinExistence type="inferred from homology"/>
<dbReference type="Proteomes" id="UP000001554">
    <property type="component" value="Chromosome 11"/>
</dbReference>
<dbReference type="AlphaFoldDB" id="A0A9J7LZK3"/>
<keyword evidence="7 8" id="KW-0807">Transducer</keyword>
<dbReference type="InterPro" id="IPR017452">
    <property type="entry name" value="GPCR_Rhodpsn_7TM"/>
</dbReference>
<evidence type="ECO:0000256" key="1">
    <source>
        <dbReference type="ARBA" id="ARBA00004141"/>
    </source>
</evidence>
<dbReference type="PANTHER" id="PTHR24243:SF208">
    <property type="entry name" value="PYROKININ-1 RECEPTOR"/>
    <property type="match status" value="1"/>
</dbReference>
<feature type="transmembrane region" description="Helical" evidence="9">
    <location>
        <begin position="83"/>
        <end position="107"/>
    </location>
</feature>
<dbReference type="Gene3D" id="1.20.1070.10">
    <property type="entry name" value="Rhodopsin 7-helix transmembrane proteins"/>
    <property type="match status" value="1"/>
</dbReference>
<dbReference type="PANTHER" id="PTHR24243">
    <property type="entry name" value="G-PROTEIN COUPLED RECEPTOR"/>
    <property type="match status" value="1"/>
</dbReference>
<feature type="domain" description="G-protein coupled receptors family 1 profile" evidence="10">
    <location>
        <begin position="62"/>
        <end position="152"/>
    </location>
</feature>
<dbReference type="OrthoDB" id="2105199at2759"/>
<dbReference type="SUPFAM" id="SSF81321">
    <property type="entry name" value="Family A G protein-coupled receptor-like"/>
    <property type="match status" value="1"/>
</dbReference>
<reference evidence="11" key="1">
    <citation type="journal article" date="2020" name="Nat. Ecol. Evol.">
        <title>Deeply conserved synteny resolves early events in vertebrate evolution.</title>
        <authorList>
            <person name="Simakov O."/>
            <person name="Marletaz F."/>
            <person name="Yue J.X."/>
            <person name="O'Connell B."/>
            <person name="Jenkins J."/>
            <person name="Brandt A."/>
            <person name="Calef R."/>
            <person name="Tung C.H."/>
            <person name="Huang T.K."/>
            <person name="Schmutz J."/>
            <person name="Satoh N."/>
            <person name="Yu J.K."/>
            <person name="Putnam N.H."/>
            <person name="Green R.E."/>
            <person name="Rokhsar D.S."/>
        </authorList>
    </citation>
    <scope>NUCLEOTIDE SEQUENCE [LARGE SCALE GENOMIC DNA]</scope>
    <source>
        <strain evidence="11">S238N-H82</strain>
    </source>
</reference>
<keyword evidence="11" id="KW-1185">Reference proteome</keyword>
<evidence type="ECO:0000256" key="6">
    <source>
        <dbReference type="ARBA" id="ARBA00023170"/>
    </source>
</evidence>
<comment type="similarity">
    <text evidence="8">Belongs to the G-protein coupled receptor 1 family.</text>
</comment>
<dbReference type="GO" id="GO:0016020">
    <property type="term" value="C:membrane"/>
    <property type="evidence" value="ECO:0007669"/>
    <property type="project" value="UniProtKB-SubCell"/>
</dbReference>
<dbReference type="CDD" id="cd00637">
    <property type="entry name" value="7tm_classA_rhodopsin-like"/>
    <property type="match status" value="1"/>
</dbReference>
<evidence type="ECO:0000256" key="8">
    <source>
        <dbReference type="RuleBase" id="RU000688"/>
    </source>
</evidence>
<keyword evidence="3 9" id="KW-1133">Transmembrane helix</keyword>
<evidence type="ECO:0000256" key="7">
    <source>
        <dbReference type="ARBA" id="ARBA00023224"/>
    </source>
</evidence>
<evidence type="ECO:0000256" key="5">
    <source>
        <dbReference type="ARBA" id="ARBA00023136"/>
    </source>
</evidence>
<dbReference type="GeneID" id="118426192"/>
<name>A0A9J7LZK3_BRAFL</name>
<dbReference type="Pfam" id="PF00001">
    <property type="entry name" value="7tm_1"/>
    <property type="match status" value="1"/>
</dbReference>
<dbReference type="PRINTS" id="PR00237">
    <property type="entry name" value="GPCRRHODOPSN"/>
</dbReference>
<evidence type="ECO:0000256" key="9">
    <source>
        <dbReference type="SAM" id="Phobius"/>
    </source>
</evidence>
<dbReference type="PROSITE" id="PS50262">
    <property type="entry name" value="G_PROTEIN_RECEP_F1_2"/>
    <property type="match status" value="1"/>
</dbReference>
<evidence type="ECO:0000256" key="4">
    <source>
        <dbReference type="ARBA" id="ARBA00023040"/>
    </source>
</evidence>
<evidence type="ECO:0000259" key="10">
    <source>
        <dbReference type="PROSITE" id="PS50262"/>
    </source>
</evidence>
<feature type="transmembrane region" description="Helical" evidence="9">
    <location>
        <begin position="119"/>
        <end position="140"/>
    </location>
</feature>
<sequence length="152" mass="15861">MGRQAVAAWCYVCLPVESIPAAGMAGAIRASAKPASRPEDAPTTVTAAATVLGMTMFLGTVGNMMVLYSFLQNKALRTAANGLIANLSAADLVACTVASPIALVVVLSQDPLPPPVCDLQTFFSTLCNLVTLLMLVGISVDRWLNINYPFTG</sequence>
<dbReference type="PROSITE" id="PS00237">
    <property type="entry name" value="G_PROTEIN_RECEP_F1_1"/>
    <property type="match status" value="1"/>
</dbReference>
<keyword evidence="5 9" id="KW-0472">Membrane</keyword>